<name>A0A3B3RMB3_9TELE</name>
<dbReference type="PANTHER" id="PTHR46389:SF1">
    <property type="entry name" value="CHROMOBOX PROTEIN HOMOLOG 8"/>
    <property type="match status" value="1"/>
</dbReference>
<protein>
    <submittedName>
        <fullName evidence="2">Chromobox homolog 8b</fullName>
    </submittedName>
</protein>
<feature type="region of interest" description="Disordered" evidence="1">
    <location>
        <begin position="220"/>
        <end position="273"/>
    </location>
</feature>
<evidence type="ECO:0000313" key="2">
    <source>
        <dbReference type="Ensembl" id="ENSPKIP00000018990.1"/>
    </source>
</evidence>
<dbReference type="Pfam" id="PF17218">
    <property type="entry name" value="CBX7_C"/>
    <property type="match status" value="1"/>
</dbReference>
<keyword evidence="3" id="KW-1185">Reference proteome</keyword>
<dbReference type="GeneTree" id="ENSGT00940000158476"/>
<accession>A0A3B3RMB3</accession>
<dbReference type="Ensembl" id="ENSPKIT00000035833.1">
    <property type="protein sequence ID" value="ENSPKIP00000018990.1"/>
    <property type="gene ID" value="ENSPKIG00000004344.1"/>
</dbReference>
<dbReference type="GO" id="GO:0000785">
    <property type="term" value="C:chromatin"/>
    <property type="evidence" value="ECO:0007669"/>
    <property type="project" value="TreeGrafter"/>
</dbReference>
<dbReference type="GO" id="GO:0003682">
    <property type="term" value="F:chromatin binding"/>
    <property type="evidence" value="ECO:0007669"/>
    <property type="project" value="TreeGrafter"/>
</dbReference>
<evidence type="ECO:0000256" key="1">
    <source>
        <dbReference type="SAM" id="MobiDB-lite"/>
    </source>
</evidence>
<dbReference type="GO" id="GO:0035102">
    <property type="term" value="C:PRC1 complex"/>
    <property type="evidence" value="ECO:0007669"/>
    <property type="project" value="TreeGrafter"/>
</dbReference>
<dbReference type="AlphaFoldDB" id="A0A3B3RMB3"/>
<sequence>MSVSYNCSTYPVRDAEYGSASPVSVLLSLRRYSTWEPEENILDSRLFAAFEERERERELFGPKKRGPKPKTFLLRAQAKAKAKMYEFRSEAARGIRVSFPSPEPVITPRAREGLRAIVPMIFPPSTVNRGESVRVRPEEFARDHRPAIPAKPVPDGLVSTPKKRGPKPKIRFKDNLYGEAEHPKRRSEEHMTYLPVKMRKHTPMESEKTVPLKVIKLHQRHQEDPGYSQVQMRAAPSGSSQQLLGSERSSHAHRASLEMQSCRTPERPDAMPSVHPRLERLASQQSSLIAKIPVTRILGQAEEDSWSPCLENMEKVVVTDVTTNFLTVTIKESSTDQGFFKDKR</sequence>
<proteinExistence type="predicted"/>
<evidence type="ECO:0000313" key="3">
    <source>
        <dbReference type="Proteomes" id="UP000261540"/>
    </source>
</evidence>
<feature type="compositionally biased region" description="Basic residues" evidence="1">
    <location>
        <begin position="161"/>
        <end position="170"/>
    </location>
</feature>
<feature type="region of interest" description="Disordered" evidence="1">
    <location>
        <begin position="146"/>
        <end position="170"/>
    </location>
</feature>
<reference evidence="2" key="1">
    <citation type="submission" date="2025-08" db="UniProtKB">
        <authorList>
            <consortium name="Ensembl"/>
        </authorList>
    </citation>
    <scope>IDENTIFICATION</scope>
</reference>
<reference evidence="2" key="2">
    <citation type="submission" date="2025-09" db="UniProtKB">
        <authorList>
            <consortium name="Ensembl"/>
        </authorList>
    </citation>
    <scope>IDENTIFICATION</scope>
</reference>
<organism evidence="2 3">
    <name type="scientific">Paramormyrops kingsleyae</name>
    <dbReference type="NCBI Taxonomy" id="1676925"/>
    <lineage>
        <taxon>Eukaryota</taxon>
        <taxon>Metazoa</taxon>
        <taxon>Chordata</taxon>
        <taxon>Craniata</taxon>
        <taxon>Vertebrata</taxon>
        <taxon>Euteleostomi</taxon>
        <taxon>Actinopterygii</taxon>
        <taxon>Neopterygii</taxon>
        <taxon>Teleostei</taxon>
        <taxon>Osteoglossocephala</taxon>
        <taxon>Osteoglossomorpha</taxon>
        <taxon>Osteoglossiformes</taxon>
        <taxon>Mormyridae</taxon>
        <taxon>Paramormyrops</taxon>
    </lineage>
</organism>
<dbReference type="Proteomes" id="UP000261540">
    <property type="component" value="Unplaced"/>
</dbReference>
<dbReference type="PANTHER" id="PTHR46389">
    <property type="entry name" value="POLYCOMB GROUP PROTEIN PC"/>
    <property type="match status" value="1"/>
</dbReference>
<dbReference type="InterPro" id="IPR033773">
    <property type="entry name" value="CBX7_C"/>
</dbReference>
<dbReference type="InterPro" id="IPR052458">
    <property type="entry name" value="PcG_PRC1-like_component"/>
</dbReference>
<dbReference type="GO" id="GO:0000122">
    <property type="term" value="P:negative regulation of transcription by RNA polymerase II"/>
    <property type="evidence" value="ECO:0007669"/>
    <property type="project" value="TreeGrafter"/>
</dbReference>